<dbReference type="EMBL" id="QGMJ01000337">
    <property type="protein sequence ID" value="TVY37634.1"/>
    <property type="molecule type" value="Genomic_DNA"/>
</dbReference>
<feature type="region of interest" description="Disordered" evidence="2">
    <location>
        <begin position="1"/>
        <end position="83"/>
    </location>
</feature>
<evidence type="ECO:0000313" key="4">
    <source>
        <dbReference type="Proteomes" id="UP000462212"/>
    </source>
</evidence>
<gene>
    <name evidence="3" type="ORF">LSUB1_G006578</name>
</gene>
<dbReference type="Gene3D" id="3.30.200.20">
    <property type="entry name" value="Phosphorylase Kinase, domain 1"/>
    <property type="match status" value="1"/>
</dbReference>
<keyword evidence="4" id="KW-1185">Reference proteome</keyword>
<proteinExistence type="predicted"/>
<dbReference type="Proteomes" id="UP000462212">
    <property type="component" value="Unassembled WGS sequence"/>
</dbReference>
<keyword evidence="1" id="KW-0547">Nucleotide-binding</keyword>
<dbReference type="PROSITE" id="PS00107">
    <property type="entry name" value="PROTEIN_KINASE_ATP"/>
    <property type="match status" value="1"/>
</dbReference>
<evidence type="ECO:0000313" key="3">
    <source>
        <dbReference type="EMBL" id="TVY37634.1"/>
    </source>
</evidence>
<evidence type="ECO:0000256" key="1">
    <source>
        <dbReference type="PROSITE-ProRule" id="PRU10141"/>
    </source>
</evidence>
<reference evidence="3 4" key="1">
    <citation type="submission" date="2018-05" db="EMBL/GenBank/DDBJ databases">
        <title>Genome sequencing and assembly of the regulated plant pathogen Lachnellula willkommii and related sister species for the development of diagnostic species identification markers.</title>
        <authorList>
            <person name="Giroux E."/>
            <person name="Bilodeau G."/>
        </authorList>
    </citation>
    <scope>NUCLEOTIDE SEQUENCE [LARGE SCALE GENOMIC DNA]</scope>
    <source>
        <strain evidence="3 4">CBS 197.66</strain>
    </source>
</reference>
<feature type="binding site" evidence="1">
    <location>
        <position position="128"/>
    </location>
    <ligand>
        <name>ATP</name>
        <dbReference type="ChEBI" id="CHEBI:30616"/>
    </ligand>
</feature>
<dbReference type="AlphaFoldDB" id="A0A8H8RMS5"/>
<sequence>MESTRDVEADLANTTHDPNAEHKLQNHEDPSSARTSQPLQNTEPTNTVDTALKTPDADMYSTSDKPEASNNPNQPCTQPPCAQPKQFNLSMFEIGELLGNGAYGTVHLARNEIRPRHAHTRSKRFPKKRSPGPRINGSPPNGSRSSGR</sequence>
<accession>A0A8H8RMS5</accession>
<evidence type="ECO:0008006" key="5">
    <source>
        <dbReference type="Google" id="ProtNLM"/>
    </source>
</evidence>
<protein>
    <recommendedName>
        <fullName evidence="5">Protein kinase domain-containing protein</fullName>
    </recommendedName>
</protein>
<organism evidence="3 4">
    <name type="scientific">Lachnellula subtilissima</name>
    <dbReference type="NCBI Taxonomy" id="602034"/>
    <lineage>
        <taxon>Eukaryota</taxon>
        <taxon>Fungi</taxon>
        <taxon>Dikarya</taxon>
        <taxon>Ascomycota</taxon>
        <taxon>Pezizomycotina</taxon>
        <taxon>Leotiomycetes</taxon>
        <taxon>Helotiales</taxon>
        <taxon>Lachnaceae</taxon>
        <taxon>Lachnellula</taxon>
    </lineage>
</organism>
<keyword evidence="1" id="KW-0067">ATP-binding</keyword>
<feature type="region of interest" description="Disordered" evidence="2">
    <location>
        <begin position="110"/>
        <end position="148"/>
    </location>
</feature>
<dbReference type="InterPro" id="IPR017441">
    <property type="entry name" value="Protein_kinase_ATP_BS"/>
</dbReference>
<dbReference type="GO" id="GO:0005524">
    <property type="term" value="F:ATP binding"/>
    <property type="evidence" value="ECO:0007669"/>
    <property type="project" value="UniProtKB-UniRule"/>
</dbReference>
<feature type="compositionally biased region" description="Basic and acidic residues" evidence="2">
    <location>
        <begin position="18"/>
        <end position="31"/>
    </location>
</feature>
<feature type="compositionally biased region" description="Polar residues" evidence="2">
    <location>
        <begin position="32"/>
        <end position="49"/>
    </location>
</feature>
<comment type="caution">
    <text evidence="3">The sequence shown here is derived from an EMBL/GenBank/DDBJ whole genome shotgun (WGS) entry which is preliminary data.</text>
</comment>
<feature type="compositionally biased region" description="Low complexity" evidence="2">
    <location>
        <begin position="136"/>
        <end position="148"/>
    </location>
</feature>
<feature type="compositionally biased region" description="Basic residues" evidence="2">
    <location>
        <begin position="116"/>
        <end position="131"/>
    </location>
</feature>
<name>A0A8H8RMS5_9HELO</name>
<evidence type="ECO:0000256" key="2">
    <source>
        <dbReference type="SAM" id="MobiDB-lite"/>
    </source>
</evidence>